<feature type="transmembrane region" description="Helical" evidence="10">
    <location>
        <begin position="389"/>
        <end position="410"/>
    </location>
</feature>
<evidence type="ECO:0000256" key="4">
    <source>
        <dbReference type="ARBA" id="ARBA00022960"/>
    </source>
</evidence>
<keyword evidence="5 10" id="KW-0573">Peptidoglycan synthesis</keyword>
<feature type="transmembrane region" description="Helical" evidence="10">
    <location>
        <begin position="90"/>
        <end position="121"/>
    </location>
</feature>
<dbReference type="eggNOG" id="COG0728">
    <property type="taxonomic scope" value="Bacteria"/>
</dbReference>
<feature type="transmembrane region" description="Helical" evidence="10">
    <location>
        <begin position="141"/>
        <end position="161"/>
    </location>
</feature>
<evidence type="ECO:0000256" key="9">
    <source>
        <dbReference type="ARBA" id="ARBA00061532"/>
    </source>
</evidence>
<dbReference type="Pfam" id="PF03023">
    <property type="entry name" value="MurJ"/>
    <property type="match status" value="1"/>
</dbReference>
<feature type="transmembrane region" description="Helical" evidence="10">
    <location>
        <begin position="283"/>
        <end position="304"/>
    </location>
</feature>
<feature type="transmembrane region" description="Helical" evidence="10">
    <location>
        <begin position="485"/>
        <end position="506"/>
    </location>
</feature>
<keyword evidence="4 10" id="KW-0133">Cell shape</keyword>
<dbReference type="GO" id="GO:0009252">
    <property type="term" value="P:peptidoglycan biosynthetic process"/>
    <property type="evidence" value="ECO:0007669"/>
    <property type="project" value="UniProtKB-UniRule"/>
</dbReference>
<keyword evidence="10 11" id="KW-0813">Transport</keyword>
<dbReference type="CDD" id="cd13123">
    <property type="entry name" value="MATE_MurJ_like"/>
    <property type="match status" value="1"/>
</dbReference>
<dbReference type="RefSeq" id="WP_011417640.1">
    <property type="nucleotide sequence ID" value="NC_007759.1"/>
</dbReference>
<evidence type="ECO:0000313" key="13">
    <source>
        <dbReference type="Proteomes" id="UP000001933"/>
    </source>
</evidence>
<evidence type="ECO:0000256" key="1">
    <source>
        <dbReference type="ARBA" id="ARBA00004651"/>
    </source>
</evidence>
<dbReference type="PIRSF" id="PIRSF002869">
    <property type="entry name" value="MviN"/>
    <property type="match status" value="1"/>
</dbReference>
<evidence type="ECO:0000256" key="7">
    <source>
        <dbReference type="ARBA" id="ARBA00023136"/>
    </source>
</evidence>
<evidence type="ECO:0000256" key="2">
    <source>
        <dbReference type="ARBA" id="ARBA00022475"/>
    </source>
</evidence>
<dbReference type="GO" id="GO:0008360">
    <property type="term" value="P:regulation of cell shape"/>
    <property type="evidence" value="ECO:0007669"/>
    <property type="project" value="UniProtKB-UniRule"/>
</dbReference>
<dbReference type="GO" id="GO:0005886">
    <property type="term" value="C:plasma membrane"/>
    <property type="evidence" value="ECO:0007669"/>
    <property type="project" value="UniProtKB-SubCell"/>
</dbReference>
<dbReference type="InterPro" id="IPR004268">
    <property type="entry name" value="MurJ"/>
</dbReference>
<evidence type="ECO:0000256" key="11">
    <source>
        <dbReference type="PIRNR" id="PIRNR002869"/>
    </source>
</evidence>
<feature type="transmembrane region" description="Helical" evidence="10">
    <location>
        <begin position="316"/>
        <end position="335"/>
    </location>
</feature>
<evidence type="ECO:0000256" key="6">
    <source>
        <dbReference type="ARBA" id="ARBA00022989"/>
    </source>
</evidence>
<evidence type="ECO:0000256" key="10">
    <source>
        <dbReference type="HAMAP-Rule" id="MF_02078"/>
    </source>
</evidence>
<dbReference type="AlphaFoldDB" id="Q2LU54"/>
<accession>Q2LU54</accession>
<keyword evidence="10" id="KW-0997">Cell inner membrane</keyword>
<dbReference type="PANTHER" id="PTHR47019">
    <property type="entry name" value="LIPID II FLIPPASE MURJ"/>
    <property type="match status" value="1"/>
</dbReference>
<comment type="subcellular location">
    <subcellularLocation>
        <location evidence="10">Cell inner membrane</location>
        <topology evidence="10">Multi-pass membrane protein</topology>
    </subcellularLocation>
    <subcellularLocation>
        <location evidence="1">Cell membrane</location>
        <topology evidence="1">Multi-pass membrane protein</topology>
    </subcellularLocation>
</comment>
<keyword evidence="10 11" id="KW-0961">Cell wall biogenesis/degradation</keyword>
<dbReference type="GO" id="GO:0071555">
    <property type="term" value="P:cell wall organization"/>
    <property type="evidence" value="ECO:0007669"/>
    <property type="project" value="UniProtKB-UniRule"/>
</dbReference>
<dbReference type="FunCoup" id="Q2LU54">
    <property type="interactions" value="322"/>
</dbReference>
<comment type="similarity">
    <text evidence="9 10 11">Belongs to the MurJ/MviN family.</text>
</comment>
<dbReference type="HOGENOM" id="CLU_006797_5_3_7"/>
<dbReference type="GO" id="GO:0015648">
    <property type="term" value="F:lipid-linked peptidoglycan transporter activity"/>
    <property type="evidence" value="ECO:0007669"/>
    <property type="project" value="UniProtKB-UniRule"/>
</dbReference>
<proteinExistence type="inferred from homology"/>
<dbReference type="InParanoid" id="Q2LU54"/>
<feature type="transmembrane region" description="Helical" evidence="10">
    <location>
        <begin position="416"/>
        <end position="436"/>
    </location>
</feature>
<dbReference type="GO" id="GO:0034204">
    <property type="term" value="P:lipid translocation"/>
    <property type="evidence" value="ECO:0007669"/>
    <property type="project" value="TreeGrafter"/>
</dbReference>
<dbReference type="Proteomes" id="UP000001933">
    <property type="component" value="Chromosome"/>
</dbReference>
<organism evidence="12 13">
    <name type="scientific">Syntrophus aciditrophicus (strain SB)</name>
    <dbReference type="NCBI Taxonomy" id="56780"/>
    <lineage>
        <taxon>Bacteria</taxon>
        <taxon>Pseudomonadati</taxon>
        <taxon>Thermodesulfobacteriota</taxon>
        <taxon>Syntrophia</taxon>
        <taxon>Syntrophales</taxon>
        <taxon>Syntrophaceae</taxon>
        <taxon>Syntrophus</taxon>
    </lineage>
</organism>
<dbReference type="HAMAP" id="MF_02078">
    <property type="entry name" value="MurJ_MviN"/>
    <property type="match status" value="1"/>
</dbReference>
<feature type="transmembrane region" description="Helical" evidence="10">
    <location>
        <begin position="236"/>
        <end position="263"/>
    </location>
</feature>
<protein>
    <recommendedName>
        <fullName evidence="10">Probable lipid II flippase MurJ</fullName>
    </recommendedName>
</protein>
<dbReference type="KEGG" id="sat:SYN_00104"/>
<evidence type="ECO:0000256" key="3">
    <source>
        <dbReference type="ARBA" id="ARBA00022692"/>
    </source>
</evidence>
<dbReference type="OrthoDB" id="9786339at2"/>
<sequence length="527" mass="57560">MAHRGENEKVARAAGIVGLATMLSRIFGFIRDMVVAAFFGAGIATDAFFVAFRIPNLLRRLLGEGSLTVAFIPVFTEYLKNKSRESALELASIALTLLSILLVVVSLAGVLFSPLIVSVMAPGFIKNPAQFDLAVFLTRVMFPYIFFISLVALCMGILNSLRHFAAPALAPVVLNIAMILSVLVLHKYFEEPITSLAIGVVFGGILQLALQWPFLIKMGARLKPNFNFHHPGIKKIGLLLLPTLVGSGIYQINIFIGTILASVLPKGSVSFLYYADRVVELPLGVFAIAVGTASLPSFSAQVARGLFDEFKRTISFSLRLILYITVPATVALIALREPIVSVLFQRGAFDSHSTLMTAQALLYYTLGLWAFSVIRVIDSAFFSLQDRKSPLKAAFVSLLVNVGLSILLMFPLKHGGLALATSAASAVNVLMLSFILRKKIGIFLDQKFYSSLGKTFFASALMGISFYLVDFMYPWNIQAAFETRALFLTICIATGILVFFGTSFLLKSDEIVSLLNVIRRKLRPSSP</sequence>
<feature type="transmembrane region" description="Helical" evidence="10">
    <location>
        <begin position="195"/>
        <end position="215"/>
    </location>
</feature>
<dbReference type="STRING" id="56780.SYN_00104"/>
<name>Q2LU54_SYNAS</name>
<feature type="transmembrane region" description="Helical" evidence="10">
    <location>
        <begin position="12"/>
        <end position="30"/>
    </location>
</feature>
<evidence type="ECO:0000313" key="12">
    <source>
        <dbReference type="EMBL" id="ABC77618.1"/>
    </source>
</evidence>
<dbReference type="PRINTS" id="PR01806">
    <property type="entry name" value="VIRFACTRMVIN"/>
</dbReference>
<keyword evidence="13" id="KW-1185">Reference proteome</keyword>
<feature type="transmembrane region" description="Helical" evidence="10">
    <location>
        <begin position="36"/>
        <end position="54"/>
    </location>
</feature>
<dbReference type="UniPathway" id="UPA00219"/>
<dbReference type="NCBIfam" id="TIGR01695">
    <property type="entry name" value="murJ_mviN"/>
    <property type="match status" value="1"/>
</dbReference>
<feature type="transmembrane region" description="Helical" evidence="10">
    <location>
        <begin position="168"/>
        <end position="189"/>
    </location>
</feature>
<feature type="transmembrane region" description="Helical" evidence="10">
    <location>
        <begin position="355"/>
        <end position="377"/>
    </location>
</feature>
<gene>
    <name evidence="10" type="primary">murJ</name>
    <name evidence="12" type="ORF">SYN_00104</name>
</gene>
<keyword evidence="7 10" id="KW-0472">Membrane</keyword>
<dbReference type="InterPro" id="IPR051050">
    <property type="entry name" value="Lipid_II_flippase_MurJ/MviN"/>
</dbReference>
<evidence type="ECO:0000256" key="8">
    <source>
        <dbReference type="ARBA" id="ARBA00060041"/>
    </source>
</evidence>
<dbReference type="EMBL" id="CP000252">
    <property type="protein sequence ID" value="ABC77618.1"/>
    <property type="molecule type" value="Genomic_DNA"/>
</dbReference>
<keyword evidence="2 10" id="KW-1003">Cell membrane</keyword>
<evidence type="ECO:0000256" key="5">
    <source>
        <dbReference type="ARBA" id="ARBA00022984"/>
    </source>
</evidence>
<comment type="function">
    <text evidence="8 10 11">Involved in peptidoglycan biosynthesis. Transports lipid-linked peptidoglycan precursors from the inner to the outer leaflet of the cytoplasmic membrane.</text>
</comment>
<keyword evidence="6 10" id="KW-1133">Transmembrane helix</keyword>
<comment type="pathway">
    <text evidence="10">Cell wall biogenesis; peptidoglycan biosynthesis.</text>
</comment>
<dbReference type="PANTHER" id="PTHR47019:SF1">
    <property type="entry name" value="LIPID II FLIPPASE MURJ"/>
    <property type="match status" value="1"/>
</dbReference>
<feature type="transmembrane region" description="Helical" evidence="10">
    <location>
        <begin position="456"/>
        <end position="473"/>
    </location>
</feature>
<keyword evidence="3 10" id="KW-0812">Transmembrane</keyword>
<reference evidence="12 13" key="1">
    <citation type="journal article" date="2007" name="Proc. Natl. Acad. Sci. U.S.A.">
        <title>The genome of Syntrophus aciditrophicus: life at the thermodynamic limit of microbial growth.</title>
        <authorList>
            <person name="McInerney M.J."/>
            <person name="Rohlin L."/>
            <person name="Mouttaki H."/>
            <person name="Kim U."/>
            <person name="Krupp R.S."/>
            <person name="Rios-Hernandez L."/>
            <person name="Sieber J."/>
            <person name="Struchtemeyer C.G."/>
            <person name="Bhattacharyya A."/>
            <person name="Campbell J.W."/>
            <person name="Gunsalus R.P."/>
        </authorList>
    </citation>
    <scope>NUCLEOTIDE SEQUENCE [LARGE SCALE GENOMIC DNA]</scope>
    <source>
        <strain evidence="12 13">SB</strain>
    </source>
</reference>